<sequence length="158" mass="16973">MRNGGRGRGGRISLAAERDVVVPLRGMTTISAGGSGTDGNPQVAGALAAERTTPSPACRADADRLRRFLAPDFHEFGASGAEVRYEGTAERVAAYTDPDGEPIRTEHMRGTRLADGLVMVKYTAYIGGRRSHHTSLWRRVGPGHRQMFHHQGTPTGPP</sequence>
<evidence type="ECO:0000259" key="1">
    <source>
        <dbReference type="Pfam" id="PF14534"/>
    </source>
</evidence>
<evidence type="ECO:0000313" key="2">
    <source>
        <dbReference type="EMBL" id="OSY51675.1"/>
    </source>
</evidence>
<feature type="domain" description="DUF4440" evidence="1">
    <location>
        <begin position="48"/>
        <end position="143"/>
    </location>
</feature>
<dbReference type="InterPro" id="IPR032710">
    <property type="entry name" value="NTF2-like_dom_sf"/>
</dbReference>
<organism evidence="2 3">
    <name type="scientific">Streptomyces fradiae ATCC 10745 = DSM 40063</name>
    <dbReference type="NCBI Taxonomy" id="1319510"/>
    <lineage>
        <taxon>Bacteria</taxon>
        <taxon>Bacillati</taxon>
        <taxon>Actinomycetota</taxon>
        <taxon>Actinomycetes</taxon>
        <taxon>Kitasatosporales</taxon>
        <taxon>Streptomycetaceae</taxon>
        <taxon>Streptomyces</taxon>
    </lineage>
</organism>
<name>A0A1Y2NVZ1_STRFR</name>
<dbReference type="InterPro" id="IPR027843">
    <property type="entry name" value="DUF4440"/>
</dbReference>
<dbReference type="Pfam" id="PF14534">
    <property type="entry name" value="DUF4440"/>
    <property type="match status" value="1"/>
</dbReference>
<dbReference type="EMBL" id="MIFZ01000224">
    <property type="protein sequence ID" value="OSY51675.1"/>
    <property type="molecule type" value="Genomic_DNA"/>
</dbReference>
<dbReference type="SUPFAM" id="SSF54427">
    <property type="entry name" value="NTF2-like"/>
    <property type="match status" value="1"/>
</dbReference>
<protein>
    <recommendedName>
        <fullName evidence="1">DUF4440 domain-containing protein</fullName>
    </recommendedName>
</protein>
<dbReference type="AlphaFoldDB" id="A0A1Y2NVZ1"/>
<reference evidence="2 3" key="1">
    <citation type="submission" date="2016-09" db="EMBL/GenBank/DDBJ databases">
        <title>Streptomyces fradiae DSM40063, a candidate organism with high potential of specific P450 cytochromes.</title>
        <authorList>
            <person name="Grumaz C."/>
            <person name="Vainshtein Y."/>
            <person name="Kirstahler P."/>
            <person name="Sohn K."/>
        </authorList>
    </citation>
    <scope>NUCLEOTIDE SEQUENCE [LARGE SCALE GENOMIC DNA]</scope>
    <source>
        <strain evidence="2 3">DSM 40063</strain>
    </source>
</reference>
<dbReference type="Proteomes" id="UP000194318">
    <property type="component" value="Unassembled WGS sequence"/>
</dbReference>
<proteinExistence type="predicted"/>
<dbReference type="Gene3D" id="3.10.450.50">
    <property type="match status" value="1"/>
</dbReference>
<gene>
    <name evidence="2" type="ORF">BG846_02704</name>
</gene>
<accession>A0A1Y2NVZ1</accession>
<evidence type="ECO:0000313" key="3">
    <source>
        <dbReference type="Proteomes" id="UP000194318"/>
    </source>
</evidence>
<comment type="caution">
    <text evidence="2">The sequence shown here is derived from an EMBL/GenBank/DDBJ whole genome shotgun (WGS) entry which is preliminary data.</text>
</comment>